<evidence type="ECO:0000256" key="1">
    <source>
        <dbReference type="ARBA" id="ARBA00022679"/>
    </source>
</evidence>
<dbReference type="PROSITE" id="PS51186">
    <property type="entry name" value="GNAT"/>
    <property type="match status" value="1"/>
</dbReference>
<dbReference type="InterPro" id="IPR000182">
    <property type="entry name" value="GNAT_dom"/>
</dbReference>
<organism evidence="4">
    <name type="scientific">freshwater metagenome</name>
    <dbReference type="NCBI Taxonomy" id="449393"/>
    <lineage>
        <taxon>unclassified sequences</taxon>
        <taxon>metagenomes</taxon>
        <taxon>ecological metagenomes</taxon>
    </lineage>
</organism>
<evidence type="ECO:0000313" key="4">
    <source>
        <dbReference type="EMBL" id="CAB4624510.1"/>
    </source>
</evidence>
<feature type="domain" description="N-acetyltransferase" evidence="3">
    <location>
        <begin position="30"/>
        <end position="193"/>
    </location>
</feature>
<protein>
    <submittedName>
        <fullName evidence="4">Unannotated protein</fullName>
    </submittedName>
</protein>
<evidence type="ECO:0000259" key="3">
    <source>
        <dbReference type="PROSITE" id="PS51186"/>
    </source>
</evidence>
<dbReference type="CDD" id="cd04301">
    <property type="entry name" value="NAT_SF"/>
    <property type="match status" value="1"/>
</dbReference>
<dbReference type="GO" id="GO:0016747">
    <property type="term" value="F:acyltransferase activity, transferring groups other than amino-acyl groups"/>
    <property type="evidence" value="ECO:0007669"/>
    <property type="project" value="InterPro"/>
</dbReference>
<dbReference type="EMBL" id="CAEZVM010000003">
    <property type="protein sequence ID" value="CAB4624510.1"/>
    <property type="molecule type" value="Genomic_DNA"/>
</dbReference>
<keyword evidence="2" id="KW-0012">Acyltransferase</keyword>
<evidence type="ECO:0000256" key="2">
    <source>
        <dbReference type="ARBA" id="ARBA00023315"/>
    </source>
</evidence>
<dbReference type="AlphaFoldDB" id="A0A6J6IJ49"/>
<gene>
    <name evidence="4" type="ORF">UFOPK2032_00124</name>
</gene>
<keyword evidence="1" id="KW-0808">Transferase</keyword>
<sequence length="193" mass="21890">MGLDSSSRWRLIRRFRARGFREDTDRPLSVNLRAAEAKDCYAICEIYNFYIQNSVVTFDEQAMELGQWQDKLEYLQKLKLPFIVASSDRGEILGFAYVAPWRQKSAYRSTVEDTIYLRPASTGKRIGTKLLEALLIEAKAAGVKEVVAVISDSGADSSVKLHEQCGFKNQGHLAKVGFKFDRWLGTILMQKSL</sequence>
<dbReference type="PANTHER" id="PTHR43072:SF23">
    <property type="entry name" value="UPF0039 PROTEIN C11D3.02C"/>
    <property type="match status" value="1"/>
</dbReference>
<reference evidence="4" key="1">
    <citation type="submission" date="2020-05" db="EMBL/GenBank/DDBJ databases">
        <authorList>
            <person name="Chiriac C."/>
            <person name="Salcher M."/>
            <person name="Ghai R."/>
            <person name="Kavagutti S V."/>
        </authorList>
    </citation>
    <scope>NUCLEOTIDE SEQUENCE</scope>
</reference>
<dbReference type="Gene3D" id="3.40.630.30">
    <property type="match status" value="1"/>
</dbReference>
<dbReference type="PANTHER" id="PTHR43072">
    <property type="entry name" value="N-ACETYLTRANSFERASE"/>
    <property type="match status" value="1"/>
</dbReference>
<name>A0A6J6IJ49_9ZZZZ</name>
<dbReference type="SUPFAM" id="SSF55729">
    <property type="entry name" value="Acyl-CoA N-acyltransferases (Nat)"/>
    <property type="match status" value="1"/>
</dbReference>
<accession>A0A6J6IJ49</accession>
<dbReference type="InterPro" id="IPR016181">
    <property type="entry name" value="Acyl_CoA_acyltransferase"/>
</dbReference>
<dbReference type="Pfam" id="PF00583">
    <property type="entry name" value="Acetyltransf_1"/>
    <property type="match status" value="1"/>
</dbReference>
<proteinExistence type="predicted"/>